<dbReference type="EMBL" id="PVUE01000008">
    <property type="protein sequence ID" value="PRZ41690.1"/>
    <property type="molecule type" value="Genomic_DNA"/>
</dbReference>
<feature type="domain" description="AB hydrolase-1" evidence="1">
    <location>
        <begin position="72"/>
        <end position="273"/>
    </location>
</feature>
<comment type="caution">
    <text evidence="2">The sequence shown here is derived from an EMBL/GenBank/DDBJ whole genome shotgun (WGS) entry which is preliminary data.</text>
</comment>
<proteinExistence type="predicted"/>
<evidence type="ECO:0000259" key="1">
    <source>
        <dbReference type="Pfam" id="PF00561"/>
    </source>
</evidence>
<protein>
    <submittedName>
        <fullName evidence="2">Pimeloyl-ACP methyl ester carboxylesterase</fullName>
    </submittedName>
</protein>
<gene>
    <name evidence="2" type="ORF">CLV47_10849</name>
</gene>
<dbReference type="GO" id="GO:0003824">
    <property type="term" value="F:catalytic activity"/>
    <property type="evidence" value="ECO:0007669"/>
    <property type="project" value="UniProtKB-ARBA"/>
</dbReference>
<reference evidence="2 3" key="1">
    <citation type="submission" date="2018-03" db="EMBL/GenBank/DDBJ databases">
        <title>Genomic Encyclopedia of Archaeal and Bacterial Type Strains, Phase II (KMG-II): from individual species to whole genera.</title>
        <authorList>
            <person name="Goeker M."/>
        </authorList>
    </citation>
    <scope>NUCLEOTIDE SEQUENCE [LARGE SCALE GENOMIC DNA]</scope>
    <source>
        <strain evidence="2 3">DSM 100065</strain>
    </source>
</reference>
<keyword evidence="3" id="KW-1185">Reference proteome</keyword>
<dbReference type="RefSeq" id="WP_106349087.1">
    <property type="nucleotide sequence ID" value="NZ_PVUE01000008.1"/>
</dbReference>
<dbReference type="PANTHER" id="PTHR43433:SF10">
    <property type="entry name" value="AB HYDROLASE-1 DOMAIN-CONTAINING PROTEIN"/>
    <property type="match status" value="1"/>
</dbReference>
<organism evidence="2 3">
    <name type="scientific">Antricoccus suffuscus</name>
    <dbReference type="NCBI Taxonomy" id="1629062"/>
    <lineage>
        <taxon>Bacteria</taxon>
        <taxon>Bacillati</taxon>
        <taxon>Actinomycetota</taxon>
        <taxon>Actinomycetes</taxon>
        <taxon>Geodermatophilales</taxon>
        <taxon>Antricoccaceae</taxon>
        <taxon>Antricoccus</taxon>
    </lineage>
</organism>
<dbReference type="SUPFAM" id="SSF53474">
    <property type="entry name" value="alpha/beta-Hydrolases"/>
    <property type="match status" value="1"/>
</dbReference>
<dbReference type="InterPro" id="IPR050471">
    <property type="entry name" value="AB_hydrolase"/>
</dbReference>
<dbReference type="AlphaFoldDB" id="A0A2T0ZZC8"/>
<evidence type="ECO:0000313" key="3">
    <source>
        <dbReference type="Proteomes" id="UP000237752"/>
    </source>
</evidence>
<sequence length="323" mass="35715">MSDTSLSFAGQRAFDPLGPTVLSTTTPEGRGLHYIDEGDPSWTTLVFFGGAGTTVRAFGLLEFARTFRQELKVRVISVERNGLGQTEFDPAYGPTEYAADVHWLLDKLEVETCSLISISGGGPYSAEVAAMRPERIRSFHIACAFSSQLTDHPRLPVTEESVRALTTDPVSWWRYTGDSPVHRIPGFADSTYEEAVREFFVRGQMGDPAPLLHAMELRNRSLPDLSAVTAPVYLYWGTEDAAVPIAYMEHWASLLSNVRARRVYEGEGHDVQYRHWDQIIADVATLDDKILISDADGTRLIDGSAVPAALENGGWLGLQPWKP</sequence>
<evidence type="ECO:0000313" key="2">
    <source>
        <dbReference type="EMBL" id="PRZ41690.1"/>
    </source>
</evidence>
<dbReference type="InterPro" id="IPR029058">
    <property type="entry name" value="AB_hydrolase_fold"/>
</dbReference>
<name>A0A2T0ZZC8_9ACTN</name>
<dbReference type="InterPro" id="IPR000073">
    <property type="entry name" value="AB_hydrolase_1"/>
</dbReference>
<dbReference type="Proteomes" id="UP000237752">
    <property type="component" value="Unassembled WGS sequence"/>
</dbReference>
<dbReference type="Pfam" id="PF00561">
    <property type="entry name" value="Abhydrolase_1"/>
    <property type="match status" value="1"/>
</dbReference>
<dbReference type="PANTHER" id="PTHR43433">
    <property type="entry name" value="HYDROLASE, ALPHA/BETA FOLD FAMILY PROTEIN"/>
    <property type="match status" value="1"/>
</dbReference>
<accession>A0A2T0ZZC8</accession>
<dbReference type="OrthoDB" id="9800988at2"/>
<dbReference type="Gene3D" id="3.40.50.1820">
    <property type="entry name" value="alpha/beta hydrolase"/>
    <property type="match status" value="1"/>
</dbReference>